<dbReference type="RefSeq" id="WP_006784992.1">
    <property type="nucleotide sequence ID" value="NZ_CABJBH010000007.1"/>
</dbReference>
<reference evidence="7 8" key="1">
    <citation type="journal article" date="2019" name="Nat. Med.">
        <title>A library of human gut bacterial isolates paired with longitudinal multiomics data enables mechanistic microbiome research.</title>
        <authorList>
            <person name="Poyet M."/>
            <person name="Groussin M."/>
            <person name="Gibbons S.M."/>
            <person name="Avila-Pacheco J."/>
            <person name="Jiang X."/>
            <person name="Kearney S.M."/>
            <person name="Perrotta A.R."/>
            <person name="Berdy B."/>
            <person name="Zhao S."/>
            <person name="Lieberman T.D."/>
            <person name="Swanson P.K."/>
            <person name="Smith M."/>
            <person name="Roesemann S."/>
            <person name="Alexander J.E."/>
            <person name="Rich S.A."/>
            <person name="Livny J."/>
            <person name="Vlamakis H."/>
            <person name="Clish C."/>
            <person name="Bullock K."/>
            <person name="Deik A."/>
            <person name="Scott J."/>
            <person name="Pierce K.A."/>
            <person name="Xavier R.J."/>
            <person name="Alm E.J."/>
        </authorList>
    </citation>
    <scope>NUCLEOTIDE SEQUENCE [LARGE SCALE GENOMIC DNA]</scope>
    <source>
        <strain evidence="7 8">BIOML-A198</strain>
    </source>
</reference>
<dbReference type="InterPro" id="IPR004872">
    <property type="entry name" value="Lipoprotein_NlpA"/>
</dbReference>
<evidence type="ECO:0000313" key="8">
    <source>
        <dbReference type="Proteomes" id="UP000487649"/>
    </source>
</evidence>
<dbReference type="PROSITE" id="PS51257">
    <property type="entry name" value="PROKAR_LIPOPROTEIN"/>
    <property type="match status" value="1"/>
</dbReference>
<evidence type="ECO:0000256" key="5">
    <source>
        <dbReference type="ARBA" id="ARBA00023288"/>
    </source>
</evidence>
<dbReference type="GO" id="GO:0016020">
    <property type="term" value="C:membrane"/>
    <property type="evidence" value="ECO:0007669"/>
    <property type="project" value="UniProtKB-SubCell"/>
</dbReference>
<dbReference type="PIRSF" id="PIRSF002854">
    <property type="entry name" value="MetQ"/>
    <property type="match status" value="1"/>
</dbReference>
<dbReference type="SUPFAM" id="SSF53850">
    <property type="entry name" value="Periplasmic binding protein-like II"/>
    <property type="match status" value="1"/>
</dbReference>
<comment type="similarity">
    <text evidence="6">Belongs to the nlpA lipoprotein family.</text>
</comment>
<keyword evidence="2" id="KW-0732">Signal</keyword>
<dbReference type="EMBL" id="WMQE01000004">
    <property type="protein sequence ID" value="MTK20395.1"/>
    <property type="molecule type" value="Genomic_DNA"/>
</dbReference>
<keyword evidence="3" id="KW-0472">Membrane</keyword>
<sequence>MKRKLLGLVMSVCLGFLLVACGNEVGSDSVIKLGINGEVNSIWKSVQSRLAEEGIILEFVTFSDYNLPNTALADGEIDANAFQTIAFFEEFKSNHNLDLTSIGYTVLAPMGIYSSQLTDVAQLQEGDKVSIPNDASNGGRALLLLQDAGLITLKEGVGITPTVKDIIANPKKLEIVELVAQQLPRSFEDVAVAVINNGVAVQAGLSPLDDSIYVENTESETVVNYYNIIAVRTEDQDKEALKRLVEVYQTEETKKAIEEEYKGASIPAF</sequence>
<evidence type="ECO:0000256" key="6">
    <source>
        <dbReference type="PIRNR" id="PIRNR002854"/>
    </source>
</evidence>
<evidence type="ECO:0000256" key="1">
    <source>
        <dbReference type="ARBA" id="ARBA00004635"/>
    </source>
</evidence>
<dbReference type="Proteomes" id="UP000487649">
    <property type="component" value="Unassembled WGS sequence"/>
</dbReference>
<dbReference type="GeneID" id="60059063"/>
<dbReference type="PANTHER" id="PTHR30429">
    <property type="entry name" value="D-METHIONINE-BINDING LIPOPROTEIN METQ"/>
    <property type="match status" value="1"/>
</dbReference>
<dbReference type="Pfam" id="PF03180">
    <property type="entry name" value="Lipoprotein_9"/>
    <property type="match status" value="1"/>
</dbReference>
<comment type="caution">
    <text evidence="7">The sequence shown here is derived from an EMBL/GenBank/DDBJ whole genome shotgun (WGS) entry which is preliminary data.</text>
</comment>
<evidence type="ECO:0000256" key="4">
    <source>
        <dbReference type="ARBA" id="ARBA00023139"/>
    </source>
</evidence>
<name>A0A6A8SF98_9FIRM</name>
<dbReference type="Gene3D" id="3.40.190.10">
    <property type="entry name" value="Periplasmic binding protein-like II"/>
    <property type="match status" value="2"/>
</dbReference>
<proteinExistence type="inferred from homology"/>
<gene>
    <name evidence="7" type="ORF">GMA92_02940</name>
</gene>
<dbReference type="AlphaFoldDB" id="A0A6A8SF98"/>
<comment type="subcellular location">
    <subcellularLocation>
        <location evidence="1">Membrane</location>
        <topology evidence="1">Lipid-anchor</topology>
    </subcellularLocation>
</comment>
<accession>A0A6A8SF98</accession>
<keyword evidence="4" id="KW-0564">Palmitate</keyword>
<evidence type="ECO:0000256" key="2">
    <source>
        <dbReference type="ARBA" id="ARBA00022729"/>
    </source>
</evidence>
<dbReference type="PANTHER" id="PTHR30429:SF3">
    <property type="entry name" value="LIPOPROTEIN"/>
    <property type="match status" value="1"/>
</dbReference>
<evidence type="ECO:0000256" key="3">
    <source>
        <dbReference type="ARBA" id="ARBA00023136"/>
    </source>
</evidence>
<protein>
    <recommendedName>
        <fullName evidence="6">Lipoprotein</fullName>
    </recommendedName>
</protein>
<evidence type="ECO:0000313" key="7">
    <source>
        <dbReference type="EMBL" id="MTK20395.1"/>
    </source>
</evidence>
<organism evidence="7 8">
    <name type="scientific">Turicibacter sanguinis</name>
    <dbReference type="NCBI Taxonomy" id="154288"/>
    <lineage>
        <taxon>Bacteria</taxon>
        <taxon>Bacillati</taxon>
        <taxon>Bacillota</taxon>
        <taxon>Erysipelotrichia</taxon>
        <taxon>Erysipelotrichales</taxon>
        <taxon>Turicibacteraceae</taxon>
        <taxon>Turicibacter</taxon>
    </lineage>
</organism>
<keyword evidence="5 6" id="KW-0449">Lipoprotein</keyword>